<evidence type="ECO:0000313" key="3">
    <source>
        <dbReference type="Proteomes" id="UP000745859"/>
    </source>
</evidence>
<keyword evidence="3" id="KW-1185">Reference proteome</keyword>
<reference evidence="2 3" key="1">
    <citation type="submission" date="2020-03" db="EMBL/GenBank/DDBJ databases">
        <title>Genomic Encyclopedia of Type Strains, Phase IV (KMG-IV): sequencing the most valuable type-strain genomes for metagenomic binning, comparative biology and taxonomic classification.</title>
        <authorList>
            <person name="Goeker M."/>
        </authorList>
    </citation>
    <scope>NUCLEOTIDE SEQUENCE [LARGE SCALE GENOMIC DNA]</scope>
    <source>
        <strain evidence="2 3">DSM 101599</strain>
    </source>
</reference>
<evidence type="ECO:0000313" key="2">
    <source>
        <dbReference type="EMBL" id="NIJ45622.1"/>
    </source>
</evidence>
<keyword evidence="1" id="KW-1133">Transmembrane helix</keyword>
<comment type="caution">
    <text evidence="2">The sequence shown here is derived from an EMBL/GenBank/DDBJ whole genome shotgun (WGS) entry which is preliminary data.</text>
</comment>
<proteinExistence type="predicted"/>
<evidence type="ECO:0000256" key="1">
    <source>
        <dbReference type="SAM" id="Phobius"/>
    </source>
</evidence>
<keyword evidence="1" id="KW-0472">Membrane</keyword>
<organism evidence="2 3">
    <name type="scientific">Wenyingzhuangia heitensis</name>
    <dbReference type="NCBI Taxonomy" id="1487859"/>
    <lineage>
        <taxon>Bacteria</taxon>
        <taxon>Pseudomonadati</taxon>
        <taxon>Bacteroidota</taxon>
        <taxon>Flavobacteriia</taxon>
        <taxon>Flavobacteriales</taxon>
        <taxon>Flavobacteriaceae</taxon>
        <taxon>Wenyingzhuangia</taxon>
    </lineage>
</organism>
<sequence length="383" mass="43353">MVNNADFYKKLPKQTLDLADLLINPALFKNVPENWHVVNVDIENSSIAVQNGYHHDVNLSATGSIIVVLNELEKIDKKIRVPYFFGGDGSTFLVPDTFLKRILKVLNNYSIHIKNNANLILRVGSVSVKQLYKQGKKIKIAKHKLTAQLTIPIILGTGLNYAEDLVKKTFKESSSHKKHTPVNLQGMECRWQEIAAPEGTKKIVCLLAHCSVENKQNNVYASVLSQINLLFGSFENRKPITPTNLHLDTTLQKIKNEMKIKLTRFSRLYLILNWLGTVFVNFYLNFSKKGPKFYKEISQLSHTLMIDGTINTVFSGSEENIQKLIVFLDSLERDNLLIYGIHTTKASILSCYVKDRSDNHNHFVDGTEGGYTAAAKMFKSKLI</sequence>
<evidence type="ECO:0008006" key="4">
    <source>
        <dbReference type="Google" id="ProtNLM"/>
    </source>
</evidence>
<dbReference type="RefSeq" id="WP_167188039.1">
    <property type="nucleotide sequence ID" value="NZ_JAASQL010000002.1"/>
</dbReference>
<accession>A0ABX0U9V3</accession>
<feature type="transmembrane region" description="Helical" evidence="1">
    <location>
        <begin position="268"/>
        <end position="286"/>
    </location>
</feature>
<dbReference type="Proteomes" id="UP000745859">
    <property type="component" value="Unassembled WGS sequence"/>
</dbReference>
<name>A0ABX0U9V3_9FLAO</name>
<gene>
    <name evidence="2" type="ORF">FHR24_002090</name>
</gene>
<dbReference type="InterPro" id="IPR021445">
    <property type="entry name" value="DUF3095"/>
</dbReference>
<protein>
    <recommendedName>
        <fullName evidence="4">DUF3095 domain-containing protein</fullName>
    </recommendedName>
</protein>
<dbReference type="Pfam" id="PF11294">
    <property type="entry name" value="DUF3095"/>
    <property type="match status" value="1"/>
</dbReference>
<dbReference type="EMBL" id="JAASQL010000002">
    <property type="protein sequence ID" value="NIJ45622.1"/>
    <property type="molecule type" value="Genomic_DNA"/>
</dbReference>
<keyword evidence="1" id="KW-0812">Transmembrane</keyword>